<dbReference type="GeneID" id="28999819"/>
<evidence type="ECO:0000313" key="2">
    <source>
        <dbReference type="Proteomes" id="UP000077315"/>
    </source>
</evidence>
<dbReference type="RefSeq" id="XP_018298511.1">
    <property type="nucleotide sequence ID" value="XM_018438913.1"/>
</dbReference>
<name>A0A167QYH1_PHYB8</name>
<keyword evidence="2" id="KW-1185">Reference proteome</keyword>
<sequence>MERDFQNDLNGILEHLSVNSPVPEAEKSTFVNLCKLSFDETLRYYANIPEAKKALHTVLFRFLTQQKEKNNFSVSRYKRTFEPSEYFELEDYFGLFKHTIHSLYRLSPERGSEVCQELLSDLIPSQHQLLPAYLRICFSISNEKFQTQALDFFIGKCRNIPDDSILSDVLSILHRQLRMLITKTTVTCDNTENICDSERAKTLAVVTSAVVQTDTLKPSCQKPYSVEKLARETLSEIEKHMKKMMASSYKIDNVCLKRKSIFSGNNIIKKRVHSTETLDETSILDSWNNISHNTTLTKSAKHKYAFISICRHIKDHREPRPPLLYRENITSTVSNDDRDDGVRPIKEVCEMLIRDLSLNTTHDSLDRTLLYTKIWCLGVLRDESGGWRSVLKVMIQFCDLWINEMTNNSALDTFAVLISDELVKDLYKQVKRLVNIFEHYGEGPIQLESLKKMCLLLQKSFRSIPCIQDLLVFRDYVLRTEKSKGFIEDPTYSRLDIWTSNFEAELMKATNQIVIVQENEVDNDLVGTTSLDKNVPKELVHNLASLSIIWPYSVLQELVLLCFQNRNMYLAIVPLLRSLGSLCSFRKNSGVETMLGSVLKDILHSNSSAWTKYDAKNITTFITSCCQDPFNPETPPLLLACRPTEVLPGILLNAREYLESHILDSLDCFSNDRVHKDKNVEVSSFRLSLQILNELSTSKAVQRIDWIEATKAIFQSKTINIENIAILQAKPFEFLRSFCLVMDMRNTFQMLPEWIRVQEVEAALKYFKRLASIITQTIGWLSQKHQSTHINFHGTADAFIESLKNDTREFLKTICTYDWKTQLQLYDLHLAAVNLFEKKQDFSINVPGSIYSITGSLNGRLFLDKSADVDTSLDDKLQGWNSVIGAAKLSDVFSDLLFEGQNKDYWINNMALPQNYPFEFGAFIEGLYQNLYPTLSLSVHDEYERLLVHFIGRLFESFDLQILRDNLSKEPEQILYIKQLTTQELKDFYRVMLGARLINYKSFLSAELLHKREDELYYVSGIIRSIQTIKDWTDLRSSRLKIYAKRTLSDKLIHEILGDKALLEENLENRHDVHRITAPETCSEITLEQTSIESSEQDGYVCDIYYPFWDKKQHSARALSILTLMMLCKSSALCNTVEAQEVIRVLILQIVDGLRETETKQEFNRLVSGQARSRVEKWRKHKKFKKRIVLRPILNPGEEELISSCVSCLTNSNQANGILKALEITDKPQTSKSRKEQAFYLRL</sequence>
<gene>
    <name evidence="1" type="ORF">PHYBLDRAFT_184316</name>
</gene>
<dbReference type="VEuPathDB" id="FungiDB:PHYBLDRAFT_184316"/>
<dbReference type="EMBL" id="KV440971">
    <property type="protein sequence ID" value="OAD80471.1"/>
    <property type="molecule type" value="Genomic_DNA"/>
</dbReference>
<protein>
    <submittedName>
        <fullName evidence="1">Uncharacterized protein</fullName>
    </submittedName>
</protein>
<proteinExistence type="predicted"/>
<dbReference type="Proteomes" id="UP000077315">
    <property type="component" value="Unassembled WGS sequence"/>
</dbReference>
<accession>A0A167QYH1</accession>
<evidence type="ECO:0000313" key="1">
    <source>
        <dbReference type="EMBL" id="OAD80471.1"/>
    </source>
</evidence>
<reference evidence="2" key="1">
    <citation type="submission" date="2015-06" db="EMBL/GenBank/DDBJ databases">
        <title>Expansion of signal transduction pathways in fungi by whole-genome duplication.</title>
        <authorList>
            <consortium name="DOE Joint Genome Institute"/>
            <person name="Corrochano L.M."/>
            <person name="Kuo A."/>
            <person name="Marcet-Houben M."/>
            <person name="Polaino S."/>
            <person name="Salamov A."/>
            <person name="Villalobos J.M."/>
            <person name="Alvarez M.I."/>
            <person name="Avalos J."/>
            <person name="Benito E.P."/>
            <person name="Benoit I."/>
            <person name="Burger G."/>
            <person name="Camino L.P."/>
            <person name="Canovas D."/>
            <person name="Cerda-Olmedo E."/>
            <person name="Cheng J.-F."/>
            <person name="Dominguez A."/>
            <person name="Elias M."/>
            <person name="Eslava A.P."/>
            <person name="Glaser F."/>
            <person name="Grimwood J."/>
            <person name="Gutierrez G."/>
            <person name="Heitman J."/>
            <person name="Henrissat B."/>
            <person name="Iturriaga E.A."/>
            <person name="Lang B.F."/>
            <person name="Lavin J.L."/>
            <person name="Lee S."/>
            <person name="Li W."/>
            <person name="Lindquist E."/>
            <person name="Lopez-Garcia S."/>
            <person name="Luque E.M."/>
            <person name="Marcos A.T."/>
            <person name="Martin J."/>
            <person name="McCluskey K."/>
            <person name="Medina H.R."/>
            <person name="Miralles-Duran A."/>
            <person name="Miyazaki A."/>
            <person name="Munoz-Torres E."/>
            <person name="Oguiza J.A."/>
            <person name="Ohm R."/>
            <person name="Olmedo M."/>
            <person name="Orejas M."/>
            <person name="Ortiz-Castellanos L."/>
            <person name="Pisabarro A.G."/>
            <person name="Rodriguez-Romero J."/>
            <person name="Ruiz-Herrera J."/>
            <person name="Ruiz-Vazquez R."/>
            <person name="Sanz C."/>
            <person name="Schackwitz W."/>
            <person name="Schmutz J."/>
            <person name="Shahriari M."/>
            <person name="Shelest E."/>
            <person name="Silva-Franco F."/>
            <person name="Soanes D."/>
            <person name="Syed K."/>
            <person name="Tagua V.G."/>
            <person name="Talbot N.J."/>
            <person name="Thon M."/>
            <person name="De vries R.P."/>
            <person name="Wiebenga A."/>
            <person name="Yadav J.S."/>
            <person name="Braun E.L."/>
            <person name="Baker S."/>
            <person name="Garre V."/>
            <person name="Horwitz B."/>
            <person name="Torres-Martinez S."/>
            <person name="Idnurm A."/>
            <person name="Herrera-Estrella A."/>
            <person name="Gabaldon T."/>
            <person name="Grigoriev I.V."/>
        </authorList>
    </citation>
    <scope>NUCLEOTIDE SEQUENCE [LARGE SCALE GENOMIC DNA]</scope>
    <source>
        <strain evidence="2">NRRL 1555(-)</strain>
    </source>
</reference>
<organism evidence="1 2">
    <name type="scientific">Phycomyces blakesleeanus (strain ATCC 8743b / DSM 1359 / FGSC 10004 / NBRC 33097 / NRRL 1555)</name>
    <dbReference type="NCBI Taxonomy" id="763407"/>
    <lineage>
        <taxon>Eukaryota</taxon>
        <taxon>Fungi</taxon>
        <taxon>Fungi incertae sedis</taxon>
        <taxon>Mucoromycota</taxon>
        <taxon>Mucoromycotina</taxon>
        <taxon>Mucoromycetes</taxon>
        <taxon>Mucorales</taxon>
        <taxon>Phycomycetaceae</taxon>
        <taxon>Phycomyces</taxon>
    </lineage>
</organism>
<dbReference type="OrthoDB" id="2290055at2759"/>
<dbReference type="AlphaFoldDB" id="A0A167QYH1"/>
<dbReference type="InParanoid" id="A0A167QYH1"/>